<dbReference type="OrthoDB" id="445362at2759"/>
<feature type="compositionally biased region" description="Basic and acidic residues" evidence="1">
    <location>
        <begin position="521"/>
        <end position="532"/>
    </location>
</feature>
<dbReference type="AlphaFoldDB" id="A0A319DXZ6"/>
<reference evidence="3 4" key="1">
    <citation type="submission" date="2018-02" db="EMBL/GenBank/DDBJ databases">
        <title>The genomes of Aspergillus section Nigri reveals drivers in fungal speciation.</title>
        <authorList>
            <consortium name="DOE Joint Genome Institute"/>
            <person name="Vesth T.C."/>
            <person name="Nybo J."/>
            <person name="Theobald S."/>
            <person name="Brandl J."/>
            <person name="Frisvad J.C."/>
            <person name="Nielsen K.F."/>
            <person name="Lyhne E.K."/>
            <person name="Kogle M.E."/>
            <person name="Kuo A."/>
            <person name="Riley R."/>
            <person name="Clum A."/>
            <person name="Nolan M."/>
            <person name="Lipzen A."/>
            <person name="Salamov A."/>
            <person name="Henrissat B."/>
            <person name="Wiebenga A."/>
            <person name="De vries R.P."/>
            <person name="Grigoriev I.V."/>
            <person name="Mortensen U.H."/>
            <person name="Andersen M.R."/>
            <person name="Baker S.E."/>
        </authorList>
    </citation>
    <scope>NUCLEOTIDE SEQUENCE [LARGE SCALE GENOMIC DNA]</scope>
    <source>
        <strain evidence="3 4">CBS 121057</strain>
    </source>
</reference>
<feature type="compositionally biased region" description="Low complexity" evidence="1">
    <location>
        <begin position="459"/>
        <end position="475"/>
    </location>
</feature>
<evidence type="ECO:0000256" key="1">
    <source>
        <dbReference type="SAM" id="MobiDB-lite"/>
    </source>
</evidence>
<dbReference type="GO" id="GO:0006897">
    <property type="term" value="P:endocytosis"/>
    <property type="evidence" value="ECO:0007669"/>
    <property type="project" value="TreeGrafter"/>
</dbReference>
<name>A0A319DXZ6_ASPSB</name>
<feature type="compositionally biased region" description="Low complexity" evidence="1">
    <location>
        <begin position="611"/>
        <end position="647"/>
    </location>
</feature>
<dbReference type="GO" id="GO:0000147">
    <property type="term" value="P:actin cortical patch assembly"/>
    <property type="evidence" value="ECO:0007669"/>
    <property type="project" value="TreeGrafter"/>
</dbReference>
<dbReference type="GO" id="GO:0030479">
    <property type="term" value="C:actin cortical patch"/>
    <property type="evidence" value="ECO:0007669"/>
    <property type="project" value="TreeGrafter"/>
</dbReference>
<dbReference type="Proteomes" id="UP000248423">
    <property type="component" value="Unassembled WGS sequence"/>
</dbReference>
<accession>A0A319DXZ6</accession>
<feature type="compositionally biased region" description="Basic residues" evidence="1">
    <location>
        <begin position="504"/>
        <end position="520"/>
    </location>
</feature>
<protein>
    <recommendedName>
        <fullName evidence="2">SPIN90/Ldb17 leucine-rich domain-containing protein</fullName>
    </recommendedName>
</protein>
<feature type="region of interest" description="Disordered" evidence="1">
    <location>
        <begin position="459"/>
        <end position="544"/>
    </location>
</feature>
<dbReference type="EMBL" id="KZ826391">
    <property type="protein sequence ID" value="PYI02646.1"/>
    <property type="molecule type" value="Genomic_DNA"/>
</dbReference>
<evidence type="ECO:0000259" key="2">
    <source>
        <dbReference type="Pfam" id="PF09431"/>
    </source>
</evidence>
<evidence type="ECO:0000313" key="4">
    <source>
        <dbReference type="Proteomes" id="UP000248423"/>
    </source>
</evidence>
<dbReference type="PANTHER" id="PTHR13357">
    <property type="entry name" value="SH3 ADAPTER PROTEIN SPIN90 NCK INTERACTING PROTEIN WITH SH3 DOMAIN"/>
    <property type="match status" value="1"/>
</dbReference>
<feature type="compositionally biased region" description="Polar residues" evidence="1">
    <location>
        <begin position="414"/>
        <end position="431"/>
    </location>
</feature>
<feature type="region of interest" description="Disordered" evidence="1">
    <location>
        <begin position="556"/>
        <end position="726"/>
    </location>
</feature>
<dbReference type="InterPro" id="IPR030125">
    <property type="entry name" value="SPIN90/Ldb17"/>
</dbReference>
<dbReference type="PANTHER" id="PTHR13357:SF1">
    <property type="entry name" value="NCK-INTERACTING PROTEIN WITH SH3 DOMAIN"/>
    <property type="match status" value="1"/>
</dbReference>
<organism evidence="3 4">
    <name type="scientific">Aspergillus sclerotiicarbonarius (strain CBS 121057 / IBT 28362)</name>
    <dbReference type="NCBI Taxonomy" id="1448318"/>
    <lineage>
        <taxon>Eukaryota</taxon>
        <taxon>Fungi</taxon>
        <taxon>Dikarya</taxon>
        <taxon>Ascomycota</taxon>
        <taxon>Pezizomycotina</taxon>
        <taxon>Eurotiomycetes</taxon>
        <taxon>Eurotiomycetidae</taxon>
        <taxon>Eurotiales</taxon>
        <taxon>Aspergillaceae</taxon>
        <taxon>Aspergillus</taxon>
        <taxon>Aspergillus subgen. Circumdati</taxon>
    </lineage>
</organism>
<feature type="compositionally biased region" description="Pro residues" evidence="1">
    <location>
        <begin position="577"/>
        <end position="586"/>
    </location>
</feature>
<dbReference type="VEuPathDB" id="FungiDB:BO78DRAFT_400359"/>
<dbReference type="InterPro" id="IPR018556">
    <property type="entry name" value="SPIN90/Ldb17_LRD"/>
</dbReference>
<feature type="compositionally biased region" description="Basic and acidic residues" evidence="1">
    <location>
        <begin position="673"/>
        <end position="694"/>
    </location>
</feature>
<gene>
    <name evidence="3" type="ORF">BO78DRAFT_400359</name>
</gene>
<feature type="domain" description="SPIN90/Ldb17 leucine-rich" evidence="2">
    <location>
        <begin position="188"/>
        <end position="330"/>
    </location>
</feature>
<dbReference type="STRING" id="1448318.A0A319DXZ6"/>
<evidence type="ECO:0000313" key="3">
    <source>
        <dbReference type="EMBL" id="PYI02646.1"/>
    </source>
</evidence>
<dbReference type="GO" id="GO:0071933">
    <property type="term" value="F:Arp2/3 complex binding"/>
    <property type="evidence" value="ECO:0007669"/>
    <property type="project" value="TreeGrafter"/>
</dbReference>
<keyword evidence="4" id="KW-1185">Reference proteome</keyword>
<dbReference type="GO" id="GO:0051666">
    <property type="term" value="P:actin cortical patch localization"/>
    <property type="evidence" value="ECO:0007669"/>
    <property type="project" value="TreeGrafter"/>
</dbReference>
<feature type="compositionally biased region" description="Basic and acidic residues" evidence="1">
    <location>
        <begin position="378"/>
        <end position="389"/>
    </location>
</feature>
<feature type="region of interest" description="Disordered" evidence="1">
    <location>
        <begin position="378"/>
        <end position="443"/>
    </location>
</feature>
<dbReference type="Pfam" id="PF09431">
    <property type="entry name" value="SPIN90_LRD"/>
    <property type="match status" value="1"/>
</dbReference>
<proteinExistence type="predicted"/>
<sequence>MDFEVSLENEQQFWDEIQDIVSSPCSSEDHIDNALRSYLSLATKYKDEYLQSELDVTRCSYKLLASNIFVAHTDYVRRQMLYGLLQDDDPATLHLIGSFLLFDGRQHDVVFRMMNEEGLFPRLLELLQARNRKEEEGVPAGLHRLLMDMMYEMSRIQRVKIEDLVLVDDEFVKGLFDIIEDLSYDVNDPYHYPVIRVLLVLNEQFMISAHDPVDENSPMNGLTNKIIKILSVHGNLYKTFGENIILLINREAETSLQLLTLKLLYLIFTTPSTYEYFFTNDLHVLVDILIRNLLDLPEEASALRHTYLRVLYPLLAHTQLKYPPFYKRDELKRVLRLLVHGQLSDGGPDREKIMHFDEVDETTRRLVLRCATVEWLRDPEPEKPSHDEDVAPALPASDGVPPDAEFGVPLETSRALSPTSTVDSSPENLSPTRLDGPDSSSCIDAHRKLSQAQRLGMHLEPASSSSLSVQEVASQHVKPGVMTPSRNDARGATESPTSPSKMSGKPKIKPLPPRARRWRGRREDEQADRIPEDAQSQHTSPLVPHASIVGVHHVERAYSTGTVPPPVAGHTRRSASNPPPAVPPPRRSTVPHLHAGHGVGNHTIPVTSHCTPLTSPSRPPQQQQHHHSVSTPSTSSTAPPSQPAPSTNPLHPPKHGQKPEPPKTRRRGRTRHGPTDSSDKSLHTPDSPAEHLDSDQQQQQNGHAGNETKSDATVSVEEALQNVSLE</sequence>